<comment type="caution">
    <text evidence="2">The sequence shown here is derived from an EMBL/GenBank/DDBJ whole genome shotgun (WGS) entry which is preliminary data.</text>
</comment>
<dbReference type="EMBL" id="CASHTH010000766">
    <property type="protein sequence ID" value="CAI8007363.1"/>
    <property type="molecule type" value="Genomic_DNA"/>
</dbReference>
<evidence type="ECO:0000313" key="2">
    <source>
        <dbReference type="EMBL" id="CAI8007363.1"/>
    </source>
</evidence>
<dbReference type="Proteomes" id="UP001174909">
    <property type="component" value="Unassembled WGS sequence"/>
</dbReference>
<name>A0AA35R9J7_GEOBA</name>
<feature type="region of interest" description="Disordered" evidence="1">
    <location>
        <begin position="1"/>
        <end position="134"/>
    </location>
</feature>
<protein>
    <submittedName>
        <fullName evidence="2">Uncharacterized protein</fullName>
    </submittedName>
</protein>
<reference evidence="2" key="1">
    <citation type="submission" date="2023-03" db="EMBL/GenBank/DDBJ databases">
        <authorList>
            <person name="Steffen K."/>
            <person name="Cardenas P."/>
        </authorList>
    </citation>
    <scope>NUCLEOTIDE SEQUENCE</scope>
</reference>
<proteinExistence type="predicted"/>
<feature type="compositionally biased region" description="Basic and acidic residues" evidence="1">
    <location>
        <begin position="82"/>
        <end position="92"/>
    </location>
</feature>
<feature type="compositionally biased region" description="Basic and acidic residues" evidence="1">
    <location>
        <begin position="115"/>
        <end position="125"/>
    </location>
</feature>
<evidence type="ECO:0000313" key="3">
    <source>
        <dbReference type="Proteomes" id="UP001174909"/>
    </source>
</evidence>
<feature type="compositionally biased region" description="Basic and acidic residues" evidence="1">
    <location>
        <begin position="48"/>
        <end position="61"/>
    </location>
</feature>
<organism evidence="2 3">
    <name type="scientific">Geodia barretti</name>
    <name type="common">Barrett's horny sponge</name>
    <dbReference type="NCBI Taxonomy" id="519541"/>
    <lineage>
        <taxon>Eukaryota</taxon>
        <taxon>Metazoa</taxon>
        <taxon>Porifera</taxon>
        <taxon>Demospongiae</taxon>
        <taxon>Heteroscleromorpha</taxon>
        <taxon>Tetractinellida</taxon>
        <taxon>Astrophorina</taxon>
        <taxon>Geodiidae</taxon>
        <taxon>Geodia</taxon>
    </lineage>
</organism>
<evidence type="ECO:0000256" key="1">
    <source>
        <dbReference type="SAM" id="MobiDB-lite"/>
    </source>
</evidence>
<gene>
    <name evidence="2" type="ORF">GBAR_LOCUS5168</name>
</gene>
<keyword evidence="3" id="KW-1185">Reference proteome</keyword>
<accession>A0AA35R9J7</accession>
<dbReference type="AlphaFoldDB" id="A0AA35R9J7"/>
<sequence>MSSSSGGWSSRRPKPVKSEGEVVDLGATFGISVGSDSDSSDAEFAPETAERDSADSEGEREKEEEEGEEHVSEAVCEVEDSGDNHSKEKVGKETNIAETSEETSKDSEMASQCEEECKDKDRMGENGEENVGDCSVKDEEYNPLIVRRSNRAIKPTKDVDLYLLGAKFGIDVDGLSGPESSDIEFAPADDSPGSLSESSVDDAAHESGIKRKGKKKGGEGGEEEEMEVGVEASTLRTQKGLSEDEFSRSVSEMSITQEAMQQVKVEIHARCLCLEQYGWRYSRV</sequence>
<feature type="region of interest" description="Disordered" evidence="1">
    <location>
        <begin position="175"/>
        <end position="248"/>
    </location>
</feature>
<feature type="compositionally biased region" description="Low complexity" evidence="1">
    <location>
        <begin position="1"/>
        <end position="10"/>
    </location>
</feature>